<dbReference type="EMBL" id="CM044704">
    <property type="protein sequence ID" value="KAI5667839.1"/>
    <property type="molecule type" value="Genomic_DNA"/>
</dbReference>
<proteinExistence type="predicted"/>
<accession>A0ACC0B5D5</accession>
<comment type="caution">
    <text evidence="1">The sequence shown here is derived from an EMBL/GenBank/DDBJ whole genome shotgun (WGS) entry which is preliminary data.</text>
</comment>
<sequence>MIFGVFFNTKLIFSCKKLLANPVASPSSPTSFTDFAGRRGLLLVCIFFFFLKNSFLHSRRCPILLVCNFFWGSSLPWLKTSVPNRCRKIFITIASIVVEQQTQAKFFIKRIGTREVFLDESLSCVGQSLALVQAHETRDKLISTHLDLAEEGAIQIVIINTTGDKILSQPLADIDGRSEYDTLGTSIKAAVVCLGTTLVKLVCLAIFFNVSKSDSFDSCQFGHVELFSLVSLILFSYHFIEWALLFLNTADLHKYFSKPQVLGCQIRVPLRIVFWVPLKISLGGSRTTNVLGLLGCF</sequence>
<reference evidence="2" key="1">
    <citation type="journal article" date="2023" name="Nat. Plants">
        <title>Single-cell RNA sequencing provides a high-resolution roadmap for understanding the multicellular compartmentation of specialized metabolism.</title>
        <authorList>
            <person name="Sun S."/>
            <person name="Shen X."/>
            <person name="Li Y."/>
            <person name="Li Y."/>
            <person name="Wang S."/>
            <person name="Li R."/>
            <person name="Zhang H."/>
            <person name="Shen G."/>
            <person name="Guo B."/>
            <person name="Wei J."/>
            <person name="Xu J."/>
            <person name="St-Pierre B."/>
            <person name="Chen S."/>
            <person name="Sun C."/>
        </authorList>
    </citation>
    <scope>NUCLEOTIDE SEQUENCE [LARGE SCALE GENOMIC DNA]</scope>
</reference>
<keyword evidence="2" id="KW-1185">Reference proteome</keyword>
<organism evidence="1 2">
    <name type="scientific">Catharanthus roseus</name>
    <name type="common">Madagascar periwinkle</name>
    <name type="synonym">Vinca rosea</name>
    <dbReference type="NCBI Taxonomy" id="4058"/>
    <lineage>
        <taxon>Eukaryota</taxon>
        <taxon>Viridiplantae</taxon>
        <taxon>Streptophyta</taxon>
        <taxon>Embryophyta</taxon>
        <taxon>Tracheophyta</taxon>
        <taxon>Spermatophyta</taxon>
        <taxon>Magnoliopsida</taxon>
        <taxon>eudicotyledons</taxon>
        <taxon>Gunneridae</taxon>
        <taxon>Pentapetalae</taxon>
        <taxon>asterids</taxon>
        <taxon>lamiids</taxon>
        <taxon>Gentianales</taxon>
        <taxon>Apocynaceae</taxon>
        <taxon>Rauvolfioideae</taxon>
        <taxon>Vinceae</taxon>
        <taxon>Catharanthinae</taxon>
        <taxon>Catharanthus</taxon>
    </lineage>
</organism>
<evidence type="ECO:0000313" key="2">
    <source>
        <dbReference type="Proteomes" id="UP001060085"/>
    </source>
</evidence>
<evidence type="ECO:0000313" key="1">
    <source>
        <dbReference type="EMBL" id="KAI5667839.1"/>
    </source>
</evidence>
<name>A0ACC0B5D5_CATRO</name>
<gene>
    <name evidence="1" type="ORF">M9H77_17692</name>
</gene>
<protein>
    <submittedName>
        <fullName evidence="1">Uncharacterized protein</fullName>
    </submittedName>
</protein>
<dbReference type="Proteomes" id="UP001060085">
    <property type="component" value="Linkage Group LG04"/>
</dbReference>